<dbReference type="STRING" id="1121409.SAMN02745124_02813"/>
<dbReference type="SUPFAM" id="SSF56935">
    <property type="entry name" value="Porins"/>
    <property type="match status" value="1"/>
</dbReference>
<organism evidence="2 3">
    <name type="scientific">Desulfofustis glycolicus DSM 9705</name>
    <dbReference type="NCBI Taxonomy" id="1121409"/>
    <lineage>
        <taxon>Bacteria</taxon>
        <taxon>Pseudomonadati</taxon>
        <taxon>Thermodesulfobacteriota</taxon>
        <taxon>Desulfobulbia</taxon>
        <taxon>Desulfobulbales</taxon>
        <taxon>Desulfocapsaceae</taxon>
        <taxon>Desulfofustis</taxon>
    </lineage>
</organism>
<keyword evidence="3" id="KW-1185">Reference proteome</keyword>
<dbReference type="OrthoDB" id="5405525at2"/>
<dbReference type="AlphaFoldDB" id="A0A1M5X682"/>
<feature type="signal peptide" evidence="1">
    <location>
        <begin position="1"/>
        <end position="24"/>
    </location>
</feature>
<sequence length="405" mass="42833">MKKMMKALVAVPVLVGLAAVPAIAEERLSLSGEMRVRGWTVDDDEGIGGRDESYVDQRLRMMGKIKAAEGVYAVFRLDATEARWGRYAGFGSGRLPADGSSMQWDRAYLDLTKGMFNMQAGLIYAGVSPSQVVNSQDNGIQVQFKGSVPVKAFVLLDDDGYTPAVAATDTTPAVPASDGDDAFLYAVSVAPTFGEVKTEFFGAGYNGGETDEDVYAFGASVAAPLGMATLVGEINFFTGDAAEDVDAMGLQGYFGADLAITDTITIQPLIWYAMAADDDEVQYSWLGNDFDGWDPVWEVGTKLSNEQIDLGRPFDWTGAGAGLIGGTLKVFAKVSDALNLGASVGYLTVEDDNIIDADALAIAAGGSYAIMDNTSLHAQVQYLSVDGDDVDGDGFQAGVGLFVSF</sequence>
<dbReference type="RefSeq" id="WP_073377076.1">
    <property type="nucleotide sequence ID" value="NZ_FQXS01000017.1"/>
</dbReference>
<evidence type="ECO:0008006" key="4">
    <source>
        <dbReference type="Google" id="ProtNLM"/>
    </source>
</evidence>
<feature type="chain" id="PRO_5013064869" description="Porin domain-containing protein" evidence="1">
    <location>
        <begin position="25"/>
        <end position="405"/>
    </location>
</feature>
<protein>
    <recommendedName>
        <fullName evidence="4">Porin domain-containing protein</fullName>
    </recommendedName>
</protein>
<evidence type="ECO:0000313" key="3">
    <source>
        <dbReference type="Proteomes" id="UP000184139"/>
    </source>
</evidence>
<dbReference type="Proteomes" id="UP000184139">
    <property type="component" value="Unassembled WGS sequence"/>
</dbReference>
<accession>A0A1M5X682</accession>
<proteinExistence type="predicted"/>
<evidence type="ECO:0000256" key="1">
    <source>
        <dbReference type="SAM" id="SignalP"/>
    </source>
</evidence>
<dbReference type="EMBL" id="FQXS01000017">
    <property type="protein sequence ID" value="SHH95350.1"/>
    <property type="molecule type" value="Genomic_DNA"/>
</dbReference>
<keyword evidence="1" id="KW-0732">Signal</keyword>
<reference evidence="2 3" key="1">
    <citation type="submission" date="2016-11" db="EMBL/GenBank/DDBJ databases">
        <authorList>
            <person name="Jaros S."/>
            <person name="Januszkiewicz K."/>
            <person name="Wedrychowicz H."/>
        </authorList>
    </citation>
    <scope>NUCLEOTIDE SEQUENCE [LARGE SCALE GENOMIC DNA]</scope>
    <source>
        <strain evidence="2 3">DSM 9705</strain>
    </source>
</reference>
<evidence type="ECO:0000313" key="2">
    <source>
        <dbReference type="EMBL" id="SHH95350.1"/>
    </source>
</evidence>
<gene>
    <name evidence="2" type="ORF">SAMN02745124_02813</name>
</gene>
<name>A0A1M5X682_9BACT</name>